<gene>
    <name evidence="10" type="ORF">H9786_10820</name>
</gene>
<dbReference type="CDD" id="cd06261">
    <property type="entry name" value="TM_PBP2"/>
    <property type="match status" value="1"/>
</dbReference>
<feature type="transmembrane region" description="Helical" evidence="7">
    <location>
        <begin position="200"/>
        <end position="225"/>
    </location>
</feature>
<evidence type="ECO:0000256" key="3">
    <source>
        <dbReference type="ARBA" id="ARBA00022475"/>
    </source>
</evidence>
<dbReference type="Gene3D" id="1.10.3720.10">
    <property type="entry name" value="MetI-like"/>
    <property type="match status" value="1"/>
</dbReference>
<dbReference type="AlphaFoldDB" id="A0A9D2RPU8"/>
<feature type="transmembrane region" description="Helical" evidence="7">
    <location>
        <begin position="258"/>
        <end position="279"/>
    </location>
</feature>
<keyword evidence="2 7" id="KW-0813">Transport</keyword>
<feature type="compositionally biased region" description="Low complexity" evidence="8">
    <location>
        <begin position="10"/>
        <end position="19"/>
    </location>
</feature>
<evidence type="ECO:0000256" key="7">
    <source>
        <dbReference type="RuleBase" id="RU363032"/>
    </source>
</evidence>
<keyword evidence="5 7" id="KW-1133">Transmembrane helix</keyword>
<dbReference type="Proteomes" id="UP000823823">
    <property type="component" value="Unassembled WGS sequence"/>
</dbReference>
<keyword evidence="6 7" id="KW-0472">Membrane</keyword>
<dbReference type="PANTHER" id="PTHR32243">
    <property type="entry name" value="MALTOSE TRANSPORT SYSTEM PERMEASE-RELATED"/>
    <property type="match status" value="1"/>
</dbReference>
<organism evidence="10 11">
    <name type="scientific">Candidatus Brachybacterium merdavium</name>
    <dbReference type="NCBI Taxonomy" id="2838513"/>
    <lineage>
        <taxon>Bacteria</taxon>
        <taxon>Bacillati</taxon>
        <taxon>Actinomycetota</taxon>
        <taxon>Actinomycetes</taxon>
        <taxon>Micrococcales</taxon>
        <taxon>Dermabacteraceae</taxon>
        <taxon>Brachybacterium</taxon>
    </lineage>
</organism>
<feature type="transmembrane region" description="Helical" evidence="7">
    <location>
        <begin position="156"/>
        <end position="179"/>
    </location>
</feature>
<evidence type="ECO:0000259" key="9">
    <source>
        <dbReference type="PROSITE" id="PS50928"/>
    </source>
</evidence>
<comment type="caution">
    <text evidence="10">The sequence shown here is derived from an EMBL/GenBank/DDBJ whole genome shotgun (WGS) entry which is preliminary data.</text>
</comment>
<keyword evidence="4 7" id="KW-0812">Transmembrane</keyword>
<dbReference type="GO" id="GO:0055085">
    <property type="term" value="P:transmembrane transport"/>
    <property type="evidence" value="ECO:0007669"/>
    <property type="project" value="InterPro"/>
</dbReference>
<comment type="subcellular location">
    <subcellularLocation>
        <location evidence="1 7">Cell membrane</location>
        <topology evidence="1 7">Multi-pass membrane protein</topology>
    </subcellularLocation>
</comment>
<protein>
    <submittedName>
        <fullName evidence="10">Carbohydrate ABC transporter permease</fullName>
    </submittedName>
</protein>
<dbReference type="InterPro" id="IPR035906">
    <property type="entry name" value="MetI-like_sf"/>
</dbReference>
<name>A0A9D2RPU8_9MICO</name>
<dbReference type="EMBL" id="DWZH01000087">
    <property type="protein sequence ID" value="HJB11001.1"/>
    <property type="molecule type" value="Genomic_DNA"/>
</dbReference>
<proteinExistence type="inferred from homology"/>
<keyword evidence="3" id="KW-1003">Cell membrane</keyword>
<feature type="domain" description="ABC transmembrane type-1" evidence="9">
    <location>
        <begin position="88"/>
        <end position="279"/>
    </location>
</feature>
<dbReference type="Pfam" id="PF00528">
    <property type="entry name" value="BPD_transp_1"/>
    <property type="match status" value="1"/>
</dbReference>
<sequence>MSTVAPTTRPAPVGAQRPGAARRRPLPGRSLLHTVIGVVLVAIMLFPVYWMLNASLAPAGNSLNTQWLPLDPDFSAYSRALSDQGQNLVTSLIVAVGACILSVAIAAPCAYALAQFQIKGTAVLLFIVLISQMIPGIVIANALYTVYTPIGLINSIPGLILADASQGIPFAILIMRAYLETFPASIVEAARVDGCGHVRAFWSIVLPVSKNSLITAGIFSFLFAWSDFLMALTLTTGETIRPVTLGLYTYIGTNDTDWSAVMSTAVLSSLPAVILMIVAQKYVAAGATGGAVK</sequence>
<evidence type="ECO:0000256" key="8">
    <source>
        <dbReference type="SAM" id="MobiDB-lite"/>
    </source>
</evidence>
<evidence type="ECO:0000313" key="10">
    <source>
        <dbReference type="EMBL" id="HJB11001.1"/>
    </source>
</evidence>
<evidence type="ECO:0000313" key="11">
    <source>
        <dbReference type="Proteomes" id="UP000823823"/>
    </source>
</evidence>
<feature type="transmembrane region" description="Helical" evidence="7">
    <location>
        <begin position="31"/>
        <end position="52"/>
    </location>
</feature>
<dbReference type="PROSITE" id="PS50928">
    <property type="entry name" value="ABC_TM1"/>
    <property type="match status" value="1"/>
</dbReference>
<reference evidence="10" key="1">
    <citation type="journal article" date="2021" name="PeerJ">
        <title>Extensive microbial diversity within the chicken gut microbiome revealed by metagenomics and culture.</title>
        <authorList>
            <person name="Gilroy R."/>
            <person name="Ravi A."/>
            <person name="Getino M."/>
            <person name="Pursley I."/>
            <person name="Horton D.L."/>
            <person name="Alikhan N.F."/>
            <person name="Baker D."/>
            <person name="Gharbi K."/>
            <person name="Hall N."/>
            <person name="Watson M."/>
            <person name="Adriaenssens E.M."/>
            <person name="Foster-Nyarko E."/>
            <person name="Jarju S."/>
            <person name="Secka A."/>
            <person name="Antonio M."/>
            <person name="Oren A."/>
            <person name="Chaudhuri R.R."/>
            <person name="La Ragione R."/>
            <person name="Hildebrand F."/>
            <person name="Pallen M.J."/>
        </authorList>
    </citation>
    <scope>NUCLEOTIDE SEQUENCE</scope>
    <source>
        <strain evidence="10">ChiHjej13B12-24818</strain>
    </source>
</reference>
<evidence type="ECO:0000256" key="5">
    <source>
        <dbReference type="ARBA" id="ARBA00022989"/>
    </source>
</evidence>
<evidence type="ECO:0000256" key="2">
    <source>
        <dbReference type="ARBA" id="ARBA00022448"/>
    </source>
</evidence>
<feature type="region of interest" description="Disordered" evidence="8">
    <location>
        <begin position="1"/>
        <end position="22"/>
    </location>
</feature>
<dbReference type="InterPro" id="IPR000515">
    <property type="entry name" value="MetI-like"/>
</dbReference>
<feature type="transmembrane region" description="Helical" evidence="7">
    <location>
        <begin position="88"/>
        <end position="114"/>
    </location>
</feature>
<comment type="similarity">
    <text evidence="7">Belongs to the binding-protein-dependent transport system permease family.</text>
</comment>
<dbReference type="PANTHER" id="PTHR32243:SF18">
    <property type="entry name" value="INNER MEMBRANE ABC TRANSPORTER PERMEASE PROTEIN YCJP"/>
    <property type="match status" value="1"/>
</dbReference>
<evidence type="ECO:0000256" key="1">
    <source>
        <dbReference type="ARBA" id="ARBA00004651"/>
    </source>
</evidence>
<evidence type="ECO:0000256" key="4">
    <source>
        <dbReference type="ARBA" id="ARBA00022692"/>
    </source>
</evidence>
<accession>A0A9D2RPU8</accession>
<reference evidence="10" key="2">
    <citation type="submission" date="2021-04" db="EMBL/GenBank/DDBJ databases">
        <authorList>
            <person name="Gilroy R."/>
        </authorList>
    </citation>
    <scope>NUCLEOTIDE SEQUENCE</scope>
    <source>
        <strain evidence="10">ChiHjej13B12-24818</strain>
    </source>
</reference>
<feature type="transmembrane region" description="Helical" evidence="7">
    <location>
        <begin position="121"/>
        <end position="144"/>
    </location>
</feature>
<dbReference type="SUPFAM" id="SSF161098">
    <property type="entry name" value="MetI-like"/>
    <property type="match status" value="1"/>
</dbReference>
<dbReference type="InterPro" id="IPR050901">
    <property type="entry name" value="BP-dep_ABC_trans_perm"/>
</dbReference>
<evidence type="ECO:0000256" key="6">
    <source>
        <dbReference type="ARBA" id="ARBA00023136"/>
    </source>
</evidence>
<dbReference type="GO" id="GO:0005886">
    <property type="term" value="C:plasma membrane"/>
    <property type="evidence" value="ECO:0007669"/>
    <property type="project" value="UniProtKB-SubCell"/>
</dbReference>